<dbReference type="Gene3D" id="4.10.75.10">
    <property type="entry name" value="Elafin-like"/>
    <property type="match status" value="2"/>
</dbReference>
<dbReference type="PROSITE" id="PS51390">
    <property type="entry name" value="WAP"/>
    <property type="match status" value="2"/>
</dbReference>
<dbReference type="InterPro" id="IPR050514">
    <property type="entry name" value="WAP_four-disulfide_core"/>
</dbReference>
<dbReference type="Pfam" id="PF00095">
    <property type="entry name" value="WAP"/>
    <property type="match status" value="2"/>
</dbReference>
<organism evidence="10">
    <name type="scientific">Blarina brevicauda</name>
    <name type="common">Northern short-tailed shrew</name>
    <dbReference type="NCBI Taxonomy" id="9387"/>
    <lineage>
        <taxon>Eukaryota</taxon>
        <taxon>Metazoa</taxon>
        <taxon>Chordata</taxon>
        <taxon>Craniata</taxon>
        <taxon>Vertebrata</taxon>
        <taxon>Euteleostomi</taxon>
        <taxon>Mammalia</taxon>
        <taxon>Eutheria</taxon>
        <taxon>Laurasiatheria</taxon>
        <taxon>Eulipotyphla</taxon>
        <taxon>Soricidae</taxon>
        <taxon>Soricinae</taxon>
        <taxon>Blarina</taxon>
    </lineage>
</organism>
<evidence type="ECO:0000259" key="9">
    <source>
        <dbReference type="PROSITE" id="PS51390"/>
    </source>
</evidence>
<evidence type="ECO:0000256" key="2">
    <source>
        <dbReference type="ARBA" id="ARBA00022525"/>
    </source>
</evidence>
<evidence type="ECO:0000256" key="8">
    <source>
        <dbReference type="SAM" id="SignalP"/>
    </source>
</evidence>
<keyword evidence="7" id="KW-1015">Disulfide bond</keyword>
<keyword evidence="3" id="KW-0929">Antimicrobial</keyword>
<evidence type="ECO:0000256" key="3">
    <source>
        <dbReference type="ARBA" id="ARBA00022529"/>
    </source>
</evidence>
<dbReference type="CDD" id="cd00199">
    <property type="entry name" value="WAP"/>
    <property type="match status" value="1"/>
</dbReference>
<dbReference type="EMBL" id="MT559771">
    <property type="protein sequence ID" value="QKV49753.1"/>
    <property type="molecule type" value="mRNA"/>
</dbReference>
<dbReference type="GO" id="GO:0045087">
    <property type="term" value="P:innate immune response"/>
    <property type="evidence" value="ECO:0007669"/>
    <property type="project" value="TreeGrafter"/>
</dbReference>
<dbReference type="PRINTS" id="PR00003">
    <property type="entry name" value="4DISULPHCORE"/>
</dbReference>
<feature type="signal peptide" evidence="8">
    <location>
        <begin position="1"/>
        <end position="24"/>
    </location>
</feature>
<feature type="domain" description="WAP" evidence="9">
    <location>
        <begin position="27"/>
        <end position="75"/>
    </location>
</feature>
<evidence type="ECO:0000256" key="7">
    <source>
        <dbReference type="ARBA" id="ARBA00023157"/>
    </source>
</evidence>
<reference evidence="10" key="1">
    <citation type="journal article" date="2020" name="Genome Biol. Evol.">
        <title>A Comprehensive Multi-Omic Approach Reveals a Relatively Simple Venom in a Diet Generalist, the Northern Short-Tailed Shrew, Blarina brevicauda.</title>
        <authorList>
            <person name="Hanf Z.R."/>
            <person name="Chavez A.S."/>
        </authorList>
    </citation>
    <scope>NUCLEOTIDE SEQUENCE</scope>
    <source>
        <tissue evidence="10">Submaxillary gland</tissue>
    </source>
</reference>
<evidence type="ECO:0000313" key="10">
    <source>
        <dbReference type="EMBL" id="QKV49753.1"/>
    </source>
</evidence>
<evidence type="ECO:0000256" key="5">
    <source>
        <dbReference type="ARBA" id="ARBA00022729"/>
    </source>
</evidence>
<sequence>MESFSLFPLVVLILGTLAPRTVEGAQKSVKAGGCPPVDKNVRCIWYNEQCQSDWQCPEKQKCCRNNCGTSCSDPVELPTQAREKPGQCPQVYGECMMLNPPNYCETDGQCQGNLKCCKGMCGKSCVSPITESFSKGGSS</sequence>
<dbReference type="SMART" id="SM00217">
    <property type="entry name" value="WAP"/>
    <property type="match status" value="2"/>
</dbReference>
<proteinExistence type="evidence at transcript level"/>
<dbReference type="SUPFAM" id="SSF57256">
    <property type="entry name" value="Elafin-like"/>
    <property type="match status" value="2"/>
</dbReference>
<feature type="chain" id="PRO_5028093648" evidence="8">
    <location>
        <begin position="25"/>
        <end position="139"/>
    </location>
</feature>
<dbReference type="GO" id="GO:0019731">
    <property type="term" value="P:antibacterial humoral response"/>
    <property type="evidence" value="ECO:0007669"/>
    <property type="project" value="TreeGrafter"/>
</dbReference>
<dbReference type="InterPro" id="IPR036645">
    <property type="entry name" value="Elafin-like_sf"/>
</dbReference>
<dbReference type="GO" id="GO:0004867">
    <property type="term" value="F:serine-type endopeptidase inhibitor activity"/>
    <property type="evidence" value="ECO:0007669"/>
    <property type="project" value="TreeGrafter"/>
</dbReference>
<dbReference type="AlphaFoldDB" id="A0A7D4X1G2"/>
<feature type="domain" description="WAP" evidence="9">
    <location>
        <begin position="81"/>
        <end position="129"/>
    </location>
</feature>
<keyword evidence="2" id="KW-0964">Secreted</keyword>
<keyword evidence="4" id="KW-0646">Protease inhibitor</keyword>
<evidence type="ECO:0000256" key="4">
    <source>
        <dbReference type="ARBA" id="ARBA00022690"/>
    </source>
</evidence>
<evidence type="ECO:0000256" key="1">
    <source>
        <dbReference type="ARBA" id="ARBA00004613"/>
    </source>
</evidence>
<protein>
    <submittedName>
        <fullName evidence="10">Antileukoproteinase</fullName>
    </submittedName>
</protein>
<keyword evidence="6" id="KW-0044">Antibiotic</keyword>
<accession>A0A7D4X1G2</accession>
<name>A0A7D4X1G2_BLABR</name>
<dbReference type="PANTHER" id="PTHR19441:SF44">
    <property type="entry name" value="ANTILEUKOPROTEINASE"/>
    <property type="match status" value="1"/>
</dbReference>
<dbReference type="GO" id="GO:0005615">
    <property type="term" value="C:extracellular space"/>
    <property type="evidence" value="ECO:0007669"/>
    <property type="project" value="TreeGrafter"/>
</dbReference>
<dbReference type="InterPro" id="IPR008197">
    <property type="entry name" value="WAP_dom"/>
</dbReference>
<comment type="subcellular location">
    <subcellularLocation>
        <location evidence="1">Secreted</location>
    </subcellularLocation>
</comment>
<evidence type="ECO:0000256" key="6">
    <source>
        <dbReference type="ARBA" id="ARBA00023022"/>
    </source>
</evidence>
<dbReference type="PANTHER" id="PTHR19441">
    <property type="entry name" value="WHEY ACDIC PROTEIN WAP"/>
    <property type="match status" value="1"/>
</dbReference>
<dbReference type="FunFam" id="4.10.75.10:FF:000001">
    <property type="entry name" value="Anosmin 1"/>
    <property type="match status" value="2"/>
</dbReference>
<keyword evidence="5 8" id="KW-0732">Signal</keyword>